<keyword evidence="1" id="KW-0812">Transmembrane</keyword>
<dbReference type="InterPro" id="IPR036034">
    <property type="entry name" value="PDZ_sf"/>
</dbReference>
<protein>
    <submittedName>
        <fullName evidence="2">PDZ domain-containing protein</fullName>
    </submittedName>
</protein>
<dbReference type="SUPFAM" id="SSF50156">
    <property type="entry name" value="PDZ domain-like"/>
    <property type="match status" value="1"/>
</dbReference>
<keyword evidence="3" id="KW-1185">Reference proteome</keyword>
<keyword evidence="1" id="KW-0472">Membrane</keyword>
<evidence type="ECO:0000313" key="3">
    <source>
        <dbReference type="Proteomes" id="UP000253314"/>
    </source>
</evidence>
<evidence type="ECO:0000256" key="1">
    <source>
        <dbReference type="SAM" id="Phobius"/>
    </source>
</evidence>
<keyword evidence="1" id="KW-1133">Transmembrane helix</keyword>
<dbReference type="Gene3D" id="2.30.42.10">
    <property type="match status" value="1"/>
</dbReference>
<accession>A0A366XXQ6</accession>
<proteinExistence type="predicted"/>
<feature type="transmembrane region" description="Helical" evidence="1">
    <location>
        <begin position="185"/>
        <end position="202"/>
    </location>
</feature>
<feature type="transmembrane region" description="Helical" evidence="1">
    <location>
        <begin position="55"/>
        <end position="78"/>
    </location>
</feature>
<dbReference type="Proteomes" id="UP000253314">
    <property type="component" value="Unassembled WGS sequence"/>
</dbReference>
<feature type="transmembrane region" description="Helical" evidence="1">
    <location>
        <begin position="145"/>
        <end position="164"/>
    </location>
</feature>
<evidence type="ECO:0000313" key="2">
    <source>
        <dbReference type="EMBL" id="RBW71180.1"/>
    </source>
</evidence>
<gene>
    <name evidence="2" type="ORF">DS031_00030</name>
</gene>
<feature type="transmembrane region" description="Helical" evidence="1">
    <location>
        <begin position="249"/>
        <end position="267"/>
    </location>
</feature>
<dbReference type="OrthoDB" id="198399at2"/>
<dbReference type="AlphaFoldDB" id="A0A366XXQ6"/>
<sequence>MVESLLIAFVKGFIALFFHPLFYGFLILSFFLGLKRVKKERAVFNVRVFDRHFELLYAILPGFAAGMLVSLLFLILGFFMSNSFLMLLSICAFLLSLSLQIQAVSPSLVIAFTMIAGYVLEMVNPSNGFLKKLTSGFQETSAESVFFLLSVLILAEGLLIYFQAKKRTSPRLLKGKRGKLIGAHDVSRLWLLPIFFLVPGTAVERLNWWPLFTEVGSVSMLCIPFAIGFKQIVRHTVPERAVKEMGKKVITLGTVAFLTAVVITFFINSSIFAMVGLWLTIAIRIFIGLKWRLKDRDAPAYFTNRNNGLMILGILPYTPAANMNLKIGEIIHKVNGQRVKSPEEFYQSLQLNGAFCKLEVLDEQGEIRFENRSLFDNEHHELGLLFVSEDLKNGKRVG</sequence>
<feature type="transmembrane region" description="Helical" evidence="1">
    <location>
        <begin position="12"/>
        <end position="34"/>
    </location>
</feature>
<dbReference type="EMBL" id="QOCW01000001">
    <property type="protein sequence ID" value="RBW71180.1"/>
    <property type="molecule type" value="Genomic_DNA"/>
</dbReference>
<dbReference type="RefSeq" id="WP_113803886.1">
    <property type="nucleotide sequence ID" value="NZ_QOCW01000001.1"/>
</dbReference>
<comment type="caution">
    <text evidence="2">The sequence shown here is derived from an EMBL/GenBank/DDBJ whole genome shotgun (WGS) entry which is preliminary data.</text>
</comment>
<organism evidence="2 3">
    <name type="scientific">Bacillus taeanensis</name>
    <dbReference type="NCBI Taxonomy" id="273032"/>
    <lineage>
        <taxon>Bacteria</taxon>
        <taxon>Bacillati</taxon>
        <taxon>Bacillota</taxon>
        <taxon>Bacilli</taxon>
        <taxon>Bacillales</taxon>
        <taxon>Bacillaceae</taxon>
        <taxon>Bacillus</taxon>
    </lineage>
</organism>
<feature type="transmembrane region" description="Helical" evidence="1">
    <location>
        <begin position="273"/>
        <end position="291"/>
    </location>
</feature>
<feature type="transmembrane region" description="Helical" evidence="1">
    <location>
        <begin position="84"/>
        <end position="101"/>
    </location>
</feature>
<name>A0A366XXQ6_9BACI</name>
<reference evidence="2 3" key="1">
    <citation type="submission" date="2018-07" db="EMBL/GenBank/DDBJ databases">
        <title>Lottiidibacillus patelloidae gen. nov., sp. nov., isolated from the intestinal tract of a marine limpet and the reclassification of B. taeanensis BH030017T, B. algicola KMM 3737T and B. hwajinpoensis SW-72T as genus Lottiidibacillus.</title>
        <authorList>
            <person name="Liu R."/>
            <person name="Huang Z."/>
        </authorList>
    </citation>
    <scope>NUCLEOTIDE SEQUENCE [LARGE SCALE GENOMIC DNA]</scope>
    <source>
        <strain evidence="2 3">BH030017</strain>
    </source>
</reference>
<feature type="transmembrane region" description="Helical" evidence="1">
    <location>
        <begin position="108"/>
        <end position="125"/>
    </location>
</feature>
<feature type="transmembrane region" description="Helical" evidence="1">
    <location>
        <begin position="208"/>
        <end position="229"/>
    </location>
</feature>